<dbReference type="RefSeq" id="WP_136452164.1">
    <property type="nucleotide sequence ID" value="NZ_SSTI01000011.1"/>
</dbReference>
<feature type="domain" description="Acyl-CoA thioesterase-like N-terminal HotDog" evidence="1">
    <location>
        <begin position="197"/>
        <end position="269"/>
    </location>
</feature>
<dbReference type="InterPro" id="IPR029069">
    <property type="entry name" value="HotDog_dom_sf"/>
</dbReference>
<evidence type="ECO:0000259" key="1">
    <source>
        <dbReference type="Pfam" id="PF13622"/>
    </source>
</evidence>
<organism evidence="2 3">
    <name type="scientific">Sphingomonas olei</name>
    <dbReference type="NCBI Taxonomy" id="1886787"/>
    <lineage>
        <taxon>Bacteria</taxon>
        <taxon>Pseudomonadati</taxon>
        <taxon>Pseudomonadota</taxon>
        <taxon>Alphaproteobacteria</taxon>
        <taxon>Sphingomonadales</taxon>
        <taxon>Sphingomonadaceae</taxon>
        <taxon>Sphingomonas</taxon>
    </lineage>
</organism>
<gene>
    <name evidence="2" type="ORF">E5988_14680</name>
</gene>
<dbReference type="Pfam" id="PF13622">
    <property type="entry name" value="4HBT_3"/>
    <property type="match status" value="1"/>
</dbReference>
<accession>A0ABY2QHB8</accession>
<comment type="caution">
    <text evidence="2">The sequence shown here is derived from an EMBL/GenBank/DDBJ whole genome shotgun (WGS) entry which is preliminary data.</text>
</comment>
<dbReference type="Proteomes" id="UP000308038">
    <property type="component" value="Unassembled WGS sequence"/>
</dbReference>
<protein>
    <recommendedName>
        <fullName evidence="1">Acyl-CoA thioesterase-like N-terminal HotDog domain-containing protein</fullName>
    </recommendedName>
</protein>
<sequence length="289" mass="30344">MSRHDPEKLYPGFPGTEPNQHLRTIPACAALGMWQRATVGEPVSTSLDAALPATCDADGRVSRGAALVLADQATAGGVFTTLSRPTPMMTLDLRVDWFGPLPAAAISCIIDEVTREGDLALSRGRLVAEGRPIGAAVARYLIGSMPGGTPGRMDERHDVLPPSPAPCFADYLGAESTPDGLVMQPGVEHVGAPLPAYHGGVIAGLLEHAGVSSVDAAFRPLDIEIRFLAPALATLPLVARVVPRRIGRRAITLDLEAHQGDPDRPVAIGRMLAITDPAGDPVRHDLPRG</sequence>
<dbReference type="InterPro" id="IPR049449">
    <property type="entry name" value="TesB_ACOT8-like_N"/>
</dbReference>
<keyword evidence="3" id="KW-1185">Reference proteome</keyword>
<reference evidence="2 3" key="1">
    <citation type="submission" date="2019-04" db="EMBL/GenBank/DDBJ databases">
        <title>Microbes associate with the intestines of laboratory mice.</title>
        <authorList>
            <person name="Navarre W."/>
            <person name="Wong E."/>
            <person name="Huang K.C."/>
            <person name="Tropini C."/>
            <person name="Ng K."/>
            <person name="Yu B."/>
        </authorList>
    </citation>
    <scope>NUCLEOTIDE SEQUENCE [LARGE SCALE GENOMIC DNA]</scope>
    <source>
        <strain evidence="2 3">NM83_B4-11</strain>
    </source>
</reference>
<dbReference type="Gene3D" id="3.10.129.10">
    <property type="entry name" value="Hotdog Thioesterase"/>
    <property type="match status" value="2"/>
</dbReference>
<proteinExistence type="predicted"/>
<evidence type="ECO:0000313" key="3">
    <source>
        <dbReference type="Proteomes" id="UP000308038"/>
    </source>
</evidence>
<dbReference type="CDD" id="cd03443">
    <property type="entry name" value="PaaI_thioesterase"/>
    <property type="match status" value="1"/>
</dbReference>
<dbReference type="SUPFAM" id="SSF54637">
    <property type="entry name" value="Thioesterase/thiol ester dehydrase-isomerase"/>
    <property type="match status" value="2"/>
</dbReference>
<evidence type="ECO:0000313" key="2">
    <source>
        <dbReference type="EMBL" id="THG38545.1"/>
    </source>
</evidence>
<name>A0ABY2QHB8_9SPHN</name>
<dbReference type="EMBL" id="SSTI01000011">
    <property type="protein sequence ID" value="THG38545.1"/>
    <property type="molecule type" value="Genomic_DNA"/>
</dbReference>